<comment type="similarity">
    <text evidence="1 5">Belongs to the cytochrome P450 family.</text>
</comment>
<dbReference type="GO" id="GO:0016705">
    <property type="term" value="F:oxidoreductase activity, acting on paired donors, with incorporation or reduction of molecular oxygen"/>
    <property type="evidence" value="ECO:0007669"/>
    <property type="project" value="InterPro"/>
</dbReference>
<dbReference type="PANTHER" id="PTHR47955">
    <property type="entry name" value="CYTOCHROME P450 FAMILY 71 PROTEIN"/>
    <property type="match status" value="1"/>
</dbReference>
<dbReference type="Pfam" id="PF00067">
    <property type="entry name" value="p450"/>
    <property type="match status" value="2"/>
</dbReference>
<keyword evidence="3 4" id="KW-0408">Iron</keyword>
<evidence type="ECO:0000256" key="5">
    <source>
        <dbReference type="RuleBase" id="RU000461"/>
    </source>
</evidence>
<protein>
    <recommendedName>
        <fullName evidence="8">Cytochrome P450</fullName>
    </recommendedName>
</protein>
<dbReference type="GO" id="GO:0004497">
    <property type="term" value="F:monooxygenase activity"/>
    <property type="evidence" value="ECO:0007669"/>
    <property type="project" value="UniProtKB-KW"/>
</dbReference>
<dbReference type="GO" id="GO:0044550">
    <property type="term" value="P:secondary metabolite biosynthetic process"/>
    <property type="evidence" value="ECO:0007669"/>
    <property type="project" value="UniProtKB-ARBA"/>
</dbReference>
<evidence type="ECO:0000256" key="1">
    <source>
        <dbReference type="ARBA" id="ARBA00010617"/>
    </source>
</evidence>
<evidence type="ECO:0000313" key="6">
    <source>
        <dbReference type="EMBL" id="KAK9088014.1"/>
    </source>
</evidence>
<dbReference type="InterPro" id="IPR036396">
    <property type="entry name" value="Cyt_P450_sf"/>
</dbReference>
<gene>
    <name evidence="6" type="ORF">Syun_030408</name>
</gene>
<dbReference type="InterPro" id="IPR017972">
    <property type="entry name" value="Cyt_P450_CS"/>
</dbReference>
<comment type="cofactor">
    <cofactor evidence="4">
        <name>heme</name>
        <dbReference type="ChEBI" id="CHEBI:30413"/>
    </cofactor>
</comment>
<dbReference type="InterPro" id="IPR001128">
    <property type="entry name" value="Cyt_P450"/>
</dbReference>
<dbReference type="GO" id="GO:0005506">
    <property type="term" value="F:iron ion binding"/>
    <property type="evidence" value="ECO:0007669"/>
    <property type="project" value="InterPro"/>
</dbReference>
<proteinExistence type="inferred from homology"/>
<organism evidence="6 7">
    <name type="scientific">Stephania yunnanensis</name>
    <dbReference type="NCBI Taxonomy" id="152371"/>
    <lineage>
        <taxon>Eukaryota</taxon>
        <taxon>Viridiplantae</taxon>
        <taxon>Streptophyta</taxon>
        <taxon>Embryophyta</taxon>
        <taxon>Tracheophyta</taxon>
        <taxon>Spermatophyta</taxon>
        <taxon>Magnoliopsida</taxon>
        <taxon>Ranunculales</taxon>
        <taxon>Menispermaceae</taxon>
        <taxon>Menispermoideae</taxon>
        <taxon>Cissampelideae</taxon>
        <taxon>Stephania</taxon>
    </lineage>
</organism>
<comment type="caution">
    <text evidence="6">The sequence shown here is derived from an EMBL/GenBank/DDBJ whole genome shotgun (WGS) entry which is preliminary data.</text>
</comment>
<dbReference type="PRINTS" id="PR00463">
    <property type="entry name" value="EP450I"/>
</dbReference>
<evidence type="ECO:0000256" key="2">
    <source>
        <dbReference type="ARBA" id="ARBA00022723"/>
    </source>
</evidence>
<keyword evidence="2 4" id="KW-0479">Metal-binding</keyword>
<keyword evidence="5" id="KW-0560">Oxidoreductase</keyword>
<name>A0AAP0EFR2_9MAGN</name>
<accession>A0AAP0EFR2</accession>
<reference evidence="6 7" key="1">
    <citation type="submission" date="2024-01" db="EMBL/GenBank/DDBJ databases">
        <title>Genome assemblies of Stephania.</title>
        <authorList>
            <person name="Yang L."/>
        </authorList>
    </citation>
    <scope>NUCLEOTIDE SEQUENCE [LARGE SCALE GENOMIC DNA]</scope>
    <source>
        <strain evidence="6">YNDBR</strain>
        <tissue evidence="6">Leaf</tissue>
    </source>
</reference>
<evidence type="ECO:0000313" key="7">
    <source>
        <dbReference type="Proteomes" id="UP001420932"/>
    </source>
</evidence>
<keyword evidence="4 5" id="KW-0349">Heme</keyword>
<dbReference type="AlphaFoldDB" id="A0AAP0EFR2"/>
<keyword evidence="5" id="KW-0503">Monooxygenase</keyword>
<evidence type="ECO:0000256" key="3">
    <source>
        <dbReference type="ARBA" id="ARBA00023004"/>
    </source>
</evidence>
<dbReference type="PROSITE" id="PS00086">
    <property type="entry name" value="CYTOCHROME_P450"/>
    <property type="match status" value="1"/>
</dbReference>
<dbReference type="GO" id="GO:0020037">
    <property type="term" value="F:heme binding"/>
    <property type="evidence" value="ECO:0007669"/>
    <property type="project" value="InterPro"/>
</dbReference>
<evidence type="ECO:0008006" key="8">
    <source>
        <dbReference type="Google" id="ProtNLM"/>
    </source>
</evidence>
<keyword evidence="7" id="KW-1185">Reference proteome</keyword>
<dbReference type="PANTHER" id="PTHR47955:SF15">
    <property type="entry name" value="CYTOCHROME P450 71A2-LIKE"/>
    <property type="match status" value="1"/>
</dbReference>
<feature type="binding site" description="axial binding residue" evidence="4">
    <location>
        <position position="294"/>
    </location>
    <ligand>
        <name>heme</name>
        <dbReference type="ChEBI" id="CHEBI:30413"/>
    </ligand>
    <ligandPart>
        <name>Fe</name>
        <dbReference type="ChEBI" id="CHEBI:18248"/>
    </ligandPart>
</feature>
<sequence length="353" mass="40499">MLLHLGQAPVLVISSAEMAREIMKNQDTVFTNRPALTAVWIVLYQCQDVGFAPYGEYWRQMRKICVSDLLGVKRVQSFKFVREVEIDCLIKKISQSCSKGSPVNLSDMLLTLSYNILSMCSFGRKSEKVDNIHMFGKLSREVLQLLGAFSIGDFFPCLRWMDVLTGLIGRLKRRTQQLDVLFDGIIDDHLKKGEIQNSLDNKQDFVDLLLHVQREKKLSIGISKDSIKAIMMTREWIYYPPKTRVYINAWAIQRDPMTWDKAEEFIPERFSESTVDFKGQDFELVPFGSGRRSCPGMSFGIAVVELALANLLYWFDWELPNGELKEMLDMSESFGLTVNKKIPLLLLPSHYVA</sequence>
<dbReference type="EMBL" id="JBBNAF010000013">
    <property type="protein sequence ID" value="KAK9088014.1"/>
    <property type="molecule type" value="Genomic_DNA"/>
</dbReference>
<dbReference type="Gene3D" id="1.10.630.10">
    <property type="entry name" value="Cytochrome P450"/>
    <property type="match status" value="2"/>
</dbReference>
<dbReference type="InterPro" id="IPR002401">
    <property type="entry name" value="Cyt_P450_E_grp-I"/>
</dbReference>
<evidence type="ECO:0000256" key="4">
    <source>
        <dbReference type="PIRSR" id="PIRSR602401-1"/>
    </source>
</evidence>
<dbReference type="Proteomes" id="UP001420932">
    <property type="component" value="Unassembled WGS sequence"/>
</dbReference>
<dbReference type="SUPFAM" id="SSF48264">
    <property type="entry name" value="Cytochrome P450"/>
    <property type="match status" value="1"/>
</dbReference>